<feature type="compositionally biased region" description="Low complexity" evidence="1">
    <location>
        <begin position="1583"/>
        <end position="1592"/>
    </location>
</feature>
<protein>
    <submittedName>
        <fullName evidence="3">Uncharacterized protein</fullName>
    </submittedName>
</protein>
<evidence type="ECO:0000256" key="1">
    <source>
        <dbReference type="SAM" id="MobiDB-lite"/>
    </source>
</evidence>
<feature type="region of interest" description="Disordered" evidence="1">
    <location>
        <begin position="1041"/>
        <end position="1071"/>
    </location>
</feature>
<dbReference type="EMBL" id="JAEHOC010000011">
    <property type="protein sequence ID" value="KAG2437214.1"/>
    <property type="molecule type" value="Genomic_DNA"/>
</dbReference>
<evidence type="ECO:0000256" key="2">
    <source>
        <dbReference type="SAM" id="Phobius"/>
    </source>
</evidence>
<keyword evidence="2" id="KW-1133">Transmembrane helix</keyword>
<evidence type="ECO:0000313" key="4">
    <source>
        <dbReference type="Proteomes" id="UP000650467"/>
    </source>
</evidence>
<comment type="caution">
    <text evidence="3">The sequence shown here is derived from an EMBL/GenBank/DDBJ whole genome shotgun (WGS) entry which is preliminary data.</text>
</comment>
<proteinExistence type="predicted"/>
<feature type="region of interest" description="Disordered" evidence="1">
    <location>
        <begin position="1116"/>
        <end position="1135"/>
    </location>
</feature>
<feature type="region of interest" description="Disordered" evidence="1">
    <location>
        <begin position="1444"/>
        <end position="1478"/>
    </location>
</feature>
<feature type="region of interest" description="Disordered" evidence="1">
    <location>
        <begin position="1565"/>
        <end position="1592"/>
    </location>
</feature>
<feature type="region of interest" description="Disordered" evidence="1">
    <location>
        <begin position="585"/>
        <end position="616"/>
    </location>
</feature>
<keyword evidence="2" id="KW-0472">Membrane</keyword>
<feature type="compositionally biased region" description="Low complexity" evidence="1">
    <location>
        <begin position="124"/>
        <end position="143"/>
    </location>
</feature>
<feature type="compositionally biased region" description="Low complexity" evidence="1">
    <location>
        <begin position="585"/>
        <end position="609"/>
    </location>
</feature>
<accession>A0A835T1P2</accession>
<sequence length="1887" mass="181028">MSGGAGDLGQLRAATGICPADSSCTICDFVDENPCQVADAYGADPDLCRLPAFLGGATLPEKLCGMGATAEIFPAADAGSSSGPGPAAAAATLTAFRTRDSQLVLTITTRCGWVLVPYTSQHDSGSGNSSSTGPGPGASGSSSRRMLGAAAGADGPGRQLQQAADATEAAAAPLAVVLEGTAQYGGQDLYFGAPARGYGGADSDRVDGAAGGDDGVEERYACYSAALPLRGLPSSCGALELTLSLRLALRRLELAGPGAQPAASGEAGGGGDGGEDWVECVEATSEDGTPEGLRWAGVQLAMRPPQLGRRVQQAVAEATAEQSRVSAEARAQVFSNGVAAASSYTATLDPRTPASAAWLESLSRQFPLVSTTTTHQSLAFLVGTLRSSAAASAAAGANAGSSSSSSGGGMVPLLPAGLALDSCGARSISLVASAVVAALAGLGVGQQHIADVVCIQPPYGAVAAFELPPCARDAAVLFNVSLEMPLSGSSGSGSSNSGSGSAGSSTGSTGLVTTAAAAATGAATPADPQSLADALAAAAFAAPWACLSAESQMRMFSTVTLSVQLPRGPGDGALQLDPSLLLPGGPALQPGVASPAPATATAPPASAPDGSGGGSSSLSVTEVTAVAVAVTLAMVVAVLAFFAIRTVRRAKAAARAAQDAAVAAAAAATASGGVGGGSPTMQDDKLLSLEEPKHTAAVAEGAAGVAAAAALKPPCRLQLSVTSGGAGSVSAGGAPPQGCLPSLLLRSRRHQSSFSAGGGLAQSTSVATGATVAGGAAAADAPAGGLVGDQHRGLREVHVHRCGAAPALEVAGGQDDDAPLVSVRSAPPLPPRAAGALGPASLSALGLQPPPLGSAFSLPPPVTATVVPEGVRLWTEDRVGWGSGPGALAAVSGSTAPTARVQAPTQAGAALTAAAAADPTSVAPRPEASGQFAVAVAASVAACAAAVVAEVPAADTAAGVAAEVAAEAAAASAASATAEATDRQGSLAVSSSTFDSLDASAPECAAVAEAATTATAAASTPAKGVVPGASAAELQSPFLATSAHCPPADGDASAPRRSHERQGQDPDAQSACAWEEAGASLHEVDAHALSFSIALVAPRPAGPEAPVVVTAQEEQVAKPAASGRESSAGNSAIPSAGPRVLGAEAGSAAAAANPYDDDLFTLRPPSALSSRHASANVSRNASTGGAGDGGGYYSALTGGAGGAGIAGGGSRHGSGGGAEENNMRGGSAAVAAASAYLPGLAPFINSASVPQSMLEAALEAAAEAAAAPAATAAGASSAGNSAAGAGSLQHKRSMSVSCLSSIAEHEQPPPTDMKHYVFRRVSTSSGGAIGAVSATASGKSRPAAPVEAPVAAAAAAVESTVKREVAVAPNDLLASERGLASVVAPPAGAAAAAAVSGVQDAAVPEAWAEIAATAARTKTSATFTTMWTNALFDAPASANKKRCARDQAGASAPAGGSRCSSSTETSAGGAAPPQAGAQAPAAEAVVDAAAVARAEPVAADAGASLPAGSAAGLAPEVVAFLTEHVKQHRVRNAGEVEHAGAAGAAATNMAKAATVAARAAASGDAASTCDGPRKPASPSLTPAGATTGRSGVTSGAAAAATGAPAFNTACTSDMVAKLLAPSSRPVSNACSPILLRNARSPVLRQQSMSPNKRGKEFPRRSTSISAASPNAAAAAAATSPFRQESAAGVVPAAAVTSPTPAAAPAACMSPRTAQWMERSRSLRDSLQTARSSIQGVLAARAARNAPRPAGPTASLAIAGTGTGAGAGIRAGLGPGASPGAAAGPAVVSAAVEALAAGHPAEQASATAVAGDGGSSSRVLQGARPCTAVRLTGIAVPGLLSTGASGAPVVDGSTSLAAAVTAAVAEPSNASAAAAAVCTGGNKPGWRR</sequence>
<feature type="transmembrane region" description="Helical" evidence="2">
    <location>
        <begin position="625"/>
        <end position="644"/>
    </location>
</feature>
<feature type="compositionally biased region" description="Low complexity" evidence="1">
    <location>
        <begin position="1460"/>
        <end position="1478"/>
    </location>
</feature>
<dbReference type="Proteomes" id="UP000650467">
    <property type="component" value="Unassembled WGS sequence"/>
</dbReference>
<feature type="compositionally biased region" description="Polar residues" evidence="1">
    <location>
        <begin position="1124"/>
        <end position="1133"/>
    </location>
</feature>
<keyword evidence="2" id="KW-0812">Transmembrane</keyword>
<name>A0A835T1P2_CHLIN</name>
<organism evidence="3 4">
    <name type="scientific">Chlamydomonas incerta</name>
    <dbReference type="NCBI Taxonomy" id="51695"/>
    <lineage>
        <taxon>Eukaryota</taxon>
        <taxon>Viridiplantae</taxon>
        <taxon>Chlorophyta</taxon>
        <taxon>core chlorophytes</taxon>
        <taxon>Chlorophyceae</taxon>
        <taxon>CS clade</taxon>
        <taxon>Chlamydomonadales</taxon>
        <taxon>Chlamydomonadaceae</taxon>
        <taxon>Chlamydomonas</taxon>
    </lineage>
</organism>
<feature type="region of interest" description="Disordered" evidence="1">
    <location>
        <begin position="121"/>
        <end position="160"/>
    </location>
</feature>
<feature type="region of interest" description="Disordered" evidence="1">
    <location>
        <begin position="1641"/>
        <end position="1669"/>
    </location>
</feature>
<reference evidence="3" key="1">
    <citation type="journal article" date="2020" name="bioRxiv">
        <title>Comparative genomics of Chlamydomonas.</title>
        <authorList>
            <person name="Craig R.J."/>
            <person name="Hasan A.R."/>
            <person name="Ness R.W."/>
            <person name="Keightley P.D."/>
        </authorList>
    </citation>
    <scope>NUCLEOTIDE SEQUENCE</scope>
    <source>
        <strain evidence="3">SAG 7.73</strain>
    </source>
</reference>
<dbReference type="OrthoDB" id="551999at2759"/>
<evidence type="ECO:0000313" key="3">
    <source>
        <dbReference type="EMBL" id="KAG2437214.1"/>
    </source>
</evidence>
<keyword evidence="4" id="KW-1185">Reference proteome</keyword>
<gene>
    <name evidence="3" type="ORF">HXX76_005877</name>
</gene>